<keyword evidence="2" id="KW-1185">Reference proteome</keyword>
<dbReference type="EMBL" id="CP003703">
    <property type="protein sequence ID" value="AFN65262.1"/>
    <property type="molecule type" value="Genomic_DNA"/>
</dbReference>
<dbReference type="RefSeq" id="WP_014849972.1">
    <property type="nucleotide sequence ID" value="NC_018149.1"/>
</dbReference>
<evidence type="ECO:0000313" key="2">
    <source>
        <dbReference type="Proteomes" id="UP000009005"/>
    </source>
</evidence>
<proteinExistence type="predicted"/>
<evidence type="ECO:0000313" key="1">
    <source>
        <dbReference type="EMBL" id="AFN65262.1"/>
    </source>
</evidence>
<accession>I6ZF94</accession>
<gene>
    <name evidence="1" type="ordered locus">WEN_02375</name>
</gene>
<organism evidence="1 2">
    <name type="scientific">Mycoplasma wenyonii (strain Massachusetts)</name>
    <name type="common">Eperythrozoon wenyonii</name>
    <dbReference type="NCBI Taxonomy" id="1197325"/>
    <lineage>
        <taxon>Bacteria</taxon>
        <taxon>Bacillati</taxon>
        <taxon>Mycoplasmatota</taxon>
        <taxon>Mollicutes</taxon>
        <taxon>Mycoplasmataceae</taxon>
        <taxon>Mycoplasma</taxon>
    </lineage>
</organism>
<protein>
    <submittedName>
        <fullName evidence="1">Uncharacterized protein</fullName>
    </submittedName>
</protein>
<dbReference type="KEGG" id="mwe:WEN_02375"/>
<name>I6ZF94_MYCWM</name>
<dbReference type="PATRIC" id="fig|1197325.3.peg.510"/>
<dbReference type="AlphaFoldDB" id="I6ZF94"/>
<dbReference type="STRING" id="1197325.WEN_02375"/>
<dbReference type="Proteomes" id="UP000009005">
    <property type="component" value="Chromosome"/>
</dbReference>
<dbReference type="HOGENOM" id="CLU_1413828_0_0_14"/>
<reference evidence="1 2" key="1">
    <citation type="journal article" date="2012" name="J. Bacteriol.">
        <title>Complete genome sequence of Mycoplasma wenyonii strain Massachusetts.</title>
        <authorList>
            <person name="Dos Santos A.P."/>
            <person name="Guimaraes A.M."/>
            <person name="do Nascimento N.C."/>
            <person name="Sanmiguel P.J."/>
            <person name="Messick J.B."/>
        </authorList>
    </citation>
    <scope>NUCLEOTIDE SEQUENCE [LARGE SCALE GENOMIC DNA]</scope>
    <source>
        <strain evidence="1 2">Massachusetts</strain>
    </source>
</reference>
<sequence length="192" mass="21356">MSFLVTSIAKVALATLGGVSIIAPTAYVLSGGRGKSAETKVEEKYKFDRIEDFDNCLVVMEGNSPTDNYGEEDDGRSNRRVLACSRSSSTETKASFYLWKKPKGGSQELPKEISLAQIQDKGISIQLILTFSTSGSDDTEIVNLYQREWVEVLNEKMNLKEKCSVSFESKQVTFGKRTKRSLLLKEMNQSSD</sequence>